<sequence length="401" mass="42923">MTPNIAPGALAGLRVIDLSRVLGGPYCTQILADHGADVIKVEPPAGDEVREWGPPFHEEDAAYFIGVNRNKRSIGLDLASPTGREVLLTMLASADVLIENFKPGTLEKWGIGSEVLRARFPQLVHCRISGFGGDGPRGGNPGYDAIVQAMAGMMAATGSAQSGPTRIGVPLVDVATGLYAAIGILMALAERQKSGEGQFLETTLFETGLAIMHPHAANYFMHGKPPALTGNEHPNLVPYTIFATKTDDIFIGVGNDATFRKLTREIGKPELGTDPRFARNKDRIANREALRAELAAVFCQHEAEPLCDRLLAAGLPAGPVQSIDKALTSTHASYRGDVIAKDWYKGVASPIRMERTKASLRRLPPKFGQDTAEVLGEFGYSADAIDALIKDGAVCGTTKRR</sequence>
<gene>
    <name evidence="2" type="ORF">BJ122_11237</name>
</gene>
<accession>A0A318TCM0</accession>
<evidence type="ECO:0000313" key="3">
    <source>
        <dbReference type="Proteomes" id="UP000248148"/>
    </source>
</evidence>
<dbReference type="RefSeq" id="WP_110781101.1">
    <property type="nucleotide sequence ID" value="NZ_QJTI01000012.1"/>
</dbReference>
<evidence type="ECO:0000313" key="2">
    <source>
        <dbReference type="EMBL" id="PYF02376.1"/>
    </source>
</evidence>
<dbReference type="AlphaFoldDB" id="A0A318TCM0"/>
<dbReference type="Gene3D" id="3.30.1540.10">
    <property type="entry name" value="formyl-coa transferase, domain 3"/>
    <property type="match status" value="1"/>
</dbReference>
<comment type="caution">
    <text evidence="2">The sequence shown here is derived from an EMBL/GenBank/DDBJ whole genome shotgun (WGS) entry which is preliminary data.</text>
</comment>
<organism evidence="2 3">
    <name type="scientific">Rhodopseudomonas faecalis</name>
    <dbReference type="NCBI Taxonomy" id="99655"/>
    <lineage>
        <taxon>Bacteria</taxon>
        <taxon>Pseudomonadati</taxon>
        <taxon>Pseudomonadota</taxon>
        <taxon>Alphaproteobacteria</taxon>
        <taxon>Hyphomicrobiales</taxon>
        <taxon>Nitrobacteraceae</taxon>
        <taxon>Rhodopseudomonas</taxon>
    </lineage>
</organism>
<dbReference type="GO" id="GO:0008410">
    <property type="term" value="F:CoA-transferase activity"/>
    <property type="evidence" value="ECO:0007669"/>
    <property type="project" value="TreeGrafter"/>
</dbReference>
<dbReference type="SUPFAM" id="SSF89796">
    <property type="entry name" value="CoA-transferase family III (CaiB/BaiF)"/>
    <property type="match status" value="1"/>
</dbReference>
<proteinExistence type="predicted"/>
<evidence type="ECO:0000256" key="1">
    <source>
        <dbReference type="ARBA" id="ARBA00022679"/>
    </source>
</evidence>
<dbReference type="InterPro" id="IPR003673">
    <property type="entry name" value="CoA-Trfase_fam_III"/>
</dbReference>
<keyword evidence="3" id="KW-1185">Reference proteome</keyword>
<dbReference type="InterPro" id="IPR050483">
    <property type="entry name" value="CoA-transferase_III_domain"/>
</dbReference>
<reference evidence="2 3" key="1">
    <citation type="submission" date="2018-06" db="EMBL/GenBank/DDBJ databases">
        <title>Genomic Encyclopedia of Archaeal and Bacterial Type Strains, Phase II (KMG-II): from individual species to whole genera.</title>
        <authorList>
            <person name="Goeker M."/>
        </authorList>
    </citation>
    <scope>NUCLEOTIDE SEQUENCE [LARGE SCALE GENOMIC DNA]</scope>
    <source>
        <strain evidence="2 3">JCM 11668</strain>
    </source>
</reference>
<dbReference type="Gene3D" id="3.40.50.10540">
    <property type="entry name" value="Crotonobetainyl-coa:carnitine coa-transferase, domain 1"/>
    <property type="match status" value="1"/>
</dbReference>
<dbReference type="InterPro" id="IPR023606">
    <property type="entry name" value="CoA-Trfase_III_dom_1_sf"/>
</dbReference>
<dbReference type="EMBL" id="QJTI01000012">
    <property type="protein sequence ID" value="PYF02376.1"/>
    <property type="molecule type" value="Genomic_DNA"/>
</dbReference>
<name>A0A318TCM0_9BRAD</name>
<dbReference type="Proteomes" id="UP000248148">
    <property type="component" value="Unassembled WGS sequence"/>
</dbReference>
<dbReference type="OrthoDB" id="9806585at2"/>
<dbReference type="InterPro" id="IPR044855">
    <property type="entry name" value="CoA-Trfase_III_dom3_sf"/>
</dbReference>
<dbReference type="PANTHER" id="PTHR48207:SF3">
    <property type="entry name" value="SUCCINATE--HYDROXYMETHYLGLUTARATE COA-TRANSFERASE"/>
    <property type="match status" value="1"/>
</dbReference>
<keyword evidence="1 2" id="KW-0808">Transferase</keyword>
<protein>
    <submittedName>
        <fullName evidence="2">Formyl-CoA transferase</fullName>
    </submittedName>
</protein>
<dbReference type="Pfam" id="PF02515">
    <property type="entry name" value="CoA_transf_3"/>
    <property type="match status" value="1"/>
</dbReference>
<dbReference type="PANTHER" id="PTHR48207">
    <property type="entry name" value="SUCCINATE--HYDROXYMETHYLGLUTARATE COA-TRANSFERASE"/>
    <property type="match status" value="1"/>
</dbReference>